<dbReference type="PROSITE" id="PS50977">
    <property type="entry name" value="HTH_TETR_2"/>
    <property type="match status" value="1"/>
</dbReference>
<protein>
    <submittedName>
        <fullName evidence="4">AcrR family transcriptional regulator</fullName>
    </submittedName>
</protein>
<gene>
    <name evidence="4" type="ORF">J2S07_000880</name>
</gene>
<dbReference type="InterPro" id="IPR009057">
    <property type="entry name" value="Homeodomain-like_sf"/>
</dbReference>
<dbReference type="Proteomes" id="UP001231362">
    <property type="component" value="Unassembled WGS sequence"/>
</dbReference>
<dbReference type="EMBL" id="JAUSTU010000003">
    <property type="protein sequence ID" value="MDQ0154576.1"/>
    <property type="molecule type" value="Genomic_DNA"/>
</dbReference>
<dbReference type="PROSITE" id="PS01081">
    <property type="entry name" value="HTH_TETR_1"/>
    <property type="match status" value="1"/>
</dbReference>
<dbReference type="RefSeq" id="WP_307149179.1">
    <property type="nucleotide sequence ID" value="NZ_JAUSTU010000003.1"/>
</dbReference>
<dbReference type="SUPFAM" id="SSF48498">
    <property type="entry name" value="Tetracyclin repressor-like, C-terminal domain"/>
    <property type="match status" value="1"/>
</dbReference>
<dbReference type="PANTHER" id="PTHR43479">
    <property type="entry name" value="ACREF/ENVCD OPERON REPRESSOR-RELATED"/>
    <property type="match status" value="1"/>
</dbReference>
<sequence length="216" mass="24894">MSENNEIQTGYFPTIPKQARALEKRQALLKSGNILFAEKGYENTTAKEIASHAGVATGTFYRYFSDKRQLLLSLLKDKLESMMPPEPNWLNVDPESSLAILLKAHFERLDKLGLYRVLPELLHRDEELAEVLFEAKRKIYMQILKGLEQVKENGFAWEDLSLETLSWSIIALVEKIPEIQNESGSNPDYDQIAKIICRLVFPPEKMIQLKNLKREE</sequence>
<dbReference type="InterPro" id="IPR001647">
    <property type="entry name" value="HTH_TetR"/>
</dbReference>
<dbReference type="PANTHER" id="PTHR43479:SF11">
    <property type="entry name" value="ACREF_ENVCD OPERON REPRESSOR-RELATED"/>
    <property type="match status" value="1"/>
</dbReference>
<proteinExistence type="predicted"/>
<keyword evidence="1 2" id="KW-0238">DNA-binding</keyword>
<dbReference type="InterPro" id="IPR023772">
    <property type="entry name" value="DNA-bd_HTH_TetR-type_CS"/>
</dbReference>
<evidence type="ECO:0000256" key="2">
    <source>
        <dbReference type="PROSITE-ProRule" id="PRU00335"/>
    </source>
</evidence>
<name>A0ABT9V0Y8_9BACL</name>
<evidence type="ECO:0000313" key="5">
    <source>
        <dbReference type="Proteomes" id="UP001231362"/>
    </source>
</evidence>
<evidence type="ECO:0000259" key="3">
    <source>
        <dbReference type="PROSITE" id="PS50977"/>
    </source>
</evidence>
<dbReference type="InterPro" id="IPR050624">
    <property type="entry name" value="HTH-type_Tx_Regulator"/>
</dbReference>
<feature type="DNA-binding region" description="H-T-H motif" evidence="2">
    <location>
        <begin position="45"/>
        <end position="64"/>
    </location>
</feature>
<dbReference type="Gene3D" id="1.10.357.10">
    <property type="entry name" value="Tetracycline Repressor, domain 2"/>
    <property type="match status" value="1"/>
</dbReference>
<feature type="domain" description="HTH tetR-type" evidence="3">
    <location>
        <begin position="22"/>
        <end position="82"/>
    </location>
</feature>
<dbReference type="Pfam" id="PF00440">
    <property type="entry name" value="TetR_N"/>
    <property type="match status" value="1"/>
</dbReference>
<dbReference type="InterPro" id="IPR036271">
    <property type="entry name" value="Tet_transcr_reg_TetR-rel_C_sf"/>
</dbReference>
<organism evidence="4 5">
    <name type="scientific">Anoxybacillus andreesenii</name>
    <dbReference type="NCBI Taxonomy" id="1325932"/>
    <lineage>
        <taxon>Bacteria</taxon>
        <taxon>Bacillati</taxon>
        <taxon>Bacillota</taxon>
        <taxon>Bacilli</taxon>
        <taxon>Bacillales</taxon>
        <taxon>Anoxybacillaceae</taxon>
        <taxon>Anoxybacillus</taxon>
    </lineage>
</organism>
<comment type="caution">
    <text evidence="4">The sequence shown here is derived from an EMBL/GenBank/DDBJ whole genome shotgun (WGS) entry which is preliminary data.</text>
</comment>
<evidence type="ECO:0000313" key="4">
    <source>
        <dbReference type="EMBL" id="MDQ0154576.1"/>
    </source>
</evidence>
<dbReference type="SUPFAM" id="SSF46689">
    <property type="entry name" value="Homeodomain-like"/>
    <property type="match status" value="1"/>
</dbReference>
<evidence type="ECO:0000256" key="1">
    <source>
        <dbReference type="ARBA" id="ARBA00023125"/>
    </source>
</evidence>
<accession>A0ABT9V0Y8</accession>
<keyword evidence="5" id="KW-1185">Reference proteome</keyword>
<reference evidence="4 5" key="1">
    <citation type="submission" date="2023-07" db="EMBL/GenBank/DDBJ databases">
        <title>Genomic Encyclopedia of Type Strains, Phase IV (KMG-IV): sequencing the most valuable type-strain genomes for metagenomic binning, comparative biology and taxonomic classification.</title>
        <authorList>
            <person name="Goeker M."/>
        </authorList>
    </citation>
    <scope>NUCLEOTIDE SEQUENCE [LARGE SCALE GENOMIC DNA]</scope>
    <source>
        <strain evidence="4 5">DSM 23948</strain>
    </source>
</reference>
<dbReference type="PRINTS" id="PR00455">
    <property type="entry name" value="HTHTETR"/>
</dbReference>